<dbReference type="EMBL" id="JANPWB010000006">
    <property type="protein sequence ID" value="KAJ1176891.1"/>
    <property type="molecule type" value="Genomic_DNA"/>
</dbReference>
<dbReference type="SUPFAM" id="SSF50630">
    <property type="entry name" value="Acid proteases"/>
    <property type="match status" value="1"/>
</dbReference>
<evidence type="ECO:0008006" key="3">
    <source>
        <dbReference type="Google" id="ProtNLM"/>
    </source>
</evidence>
<reference evidence="1" key="1">
    <citation type="journal article" date="2022" name="bioRxiv">
        <title>Sequencing and chromosome-scale assembly of the giantPleurodeles waltlgenome.</title>
        <authorList>
            <person name="Brown T."/>
            <person name="Elewa A."/>
            <person name="Iarovenko S."/>
            <person name="Subramanian E."/>
            <person name="Araus A.J."/>
            <person name="Petzold A."/>
            <person name="Susuki M."/>
            <person name="Suzuki K.-i.T."/>
            <person name="Hayashi T."/>
            <person name="Toyoda A."/>
            <person name="Oliveira C."/>
            <person name="Osipova E."/>
            <person name="Leigh N.D."/>
            <person name="Simon A."/>
            <person name="Yun M.H."/>
        </authorList>
    </citation>
    <scope>NUCLEOTIDE SEQUENCE</scope>
    <source>
        <strain evidence="1">20211129_DDA</strain>
        <tissue evidence="1">Liver</tissue>
    </source>
</reference>
<dbReference type="AlphaFoldDB" id="A0AAV7TL64"/>
<name>A0AAV7TL64_PLEWA</name>
<organism evidence="1 2">
    <name type="scientific">Pleurodeles waltl</name>
    <name type="common">Iberian ribbed newt</name>
    <dbReference type="NCBI Taxonomy" id="8319"/>
    <lineage>
        <taxon>Eukaryota</taxon>
        <taxon>Metazoa</taxon>
        <taxon>Chordata</taxon>
        <taxon>Craniata</taxon>
        <taxon>Vertebrata</taxon>
        <taxon>Euteleostomi</taxon>
        <taxon>Amphibia</taxon>
        <taxon>Batrachia</taxon>
        <taxon>Caudata</taxon>
        <taxon>Salamandroidea</taxon>
        <taxon>Salamandridae</taxon>
        <taxon>Pleurodelinae</taxon>
        <taxon>Pleurodeles</taxon>
    </lineage>
</organism>
<sequence>MAIKQLALEDLRPRNTRLQASRAWPADSSEEKEGEEAFLISFSENIKRNCRPQPSCEINIKGSTVTTLIDTGASVNIMGLQQYQPLWQRPLLVNSKTRIFTYGSVTLLLLKGKMPVKVKVGCREIQATFHIIAREADILISSHLA</sequence>
<gene>
    <name evidence="1" type="ORF">NDU88_002158</name>
</gene>
<comment type="caution">
    <text evidence="1">The sequence shown here is derived from an EMBL/GenBank/DDBJ whole genome shotgun (WGS) entry which is preliminary data.</text>
</comment>
<dbReference type="CDD" id="cd00303">
    <property type="entry name" value="retropepsin_like"/>
    <property type="match status" value="1"/>
</dbReference>
<protein>
    <recommendedName>
        <fullName evidence="3">Peptidase A2 domain-containing protein</fullName>
    </recommendedName>
</protein>
<proteinExistence type="predicted"/>
<dbReference type="Gene3D" id="2.40.70.10">
    <property type="entry name" value="Acid Proteases"/>
    <property type="match status" value="1"/>
</dbReference>
<dbReference type="Proteomes" id="UP001066276">
    <property type="component" value="Chromosome 3_2"/>
</dbReference>
<accession>A0AAV7TL64</accession>
<evidence type="ECO:0000313" key="1">
    <source>
        <dbReference type="EMBL" id="KAJ1176891.1"/>
    </source>
</evidence>
<dbReference type="InterPro" id="IPR021109">
    <property type="entry name" value="Peptidase_aspartic_dom_sf"/>
</dbReference>
<evidence type="ECO:0000313" key="2">
    <source>
        <dbReference type="Proteomes" id="UP001066276"/>
    </source>
</evidence>
<keyword evidence="2" id="KW-1185">Reference proteome</keyword>